<dbReference type="Proteomes" id="UP001233999">
    <property type="component" value="Unassembled WGS sequence"/>
</dbReference>
<dbReference type="FunFam" id="3.15.10.30:FF:000001">
    <property type="entry name" value="Takeout-like protein 1"/>
    <property type="match status" value="1"/>
</dbReference>
<evidence type="ECO:0000256" key="4">
    <source>
        <dbReference type="SAM" id="SignalP"/>
    </source>
</evidence>
<keyword evidence="1 4" id="KW-0732">Signal</keyword>
<protein>
    <recommendedName>
        <fullName evidence="7">Takeout</fullName>
    </recommendedName>
</protein>
<comment type="caution">
    <text evidence="5">The sequence shown here is derived from an EMBL/GenBank/DDBJ whole genome shotgun (WGS) entry which is preliminary data.</text>
</comment>
<comment type="similarity">
    <text evidence="3">Belongs to the TO family.</text>
</comment>
<dbReference type="AlphaFoldDB" id="A0AAD8A7H1"/>
<dbReference type="InterPro" id="IPR010562">
    <property type="entry name" value="Haemolymph_juvenile_hormone-bd"/>
</dbReference>
<dbReference type="PANTHER" id="PTHR11008:SF32">
    <property type="entry name" value="CIRCADIAN CLOCK-CONTROLLED PROTEIN DAYWAKE-RELATED"/>
    <property type="match status" value="1"/>
</dbReference>
<dbReference type="Pfam" id="PF06585">
    <property type="entry name" value="JHBP"/>
    <property type="match status" value="1"/>
</dbReference>
<evidence type="ECO:0000256" key="3">
    <source>
        <dbReference type="ARBA" id="ARBA00060902"/>
    </source>
</evidence>
<feature type="signal peptide" evidence="4">
    <location>
        <begin position="1"/>
        <end position="22"/>
    </location>
</feature>
<name>A0AAD8A7H1_DIPPU</name>
<dbReference type="SMART" id="SM00700">
    <property type="entry name" value="JHBP"/>
    <property type="match status" value="1"/>
</dbReference>
<evidence type="ECO:0000313" key="5">
    <source>
        <dbReference type="EMBL" id="KAJ9593917.1"/>
    </source>
</evidence>
<dbReference type="GO" id="GO:0005615">
    <property type="term" value="C:extracellular space"/>
    <property type="evidence" value="ECO:0007669"/>
    <property type="project" value="TreeGrafter"/>
</dbReference>
<dbReference type="InterPro" id="IPR038606">
    <property type="entry name" value="To_sf"/>
</dbReference>
<dbReference type="PANTHER" id="PTHR11008">
    <property type="entry name" value="PROTEIN TAKEOUT-LIKE PROTEIN"/>
    <property type="match status" value="1"/>
</dbReference>
<evidence type="ECO:0000313" key="6">
    <source>
        <dbReference type="Proteomes" id="UP001233999"/>
    </source>
</evidence>
<evidence type="ECO:0008006" key="7">
    <source>
        <dbReference type="Google" id="ProtNLM"/>
    </source>
</evidence>
<dbReference type="Gene3D" id="3.15.10.30">
    <property type="entry name" value="Haemolymph juvenile hormone binding protein"/>
    <property type="match status" value="1"/>
</dbReference>
<proteinExistence type="inferred from homology"/>
<evidence type="ECO:0000256" key="2">
    <source>
        <dbReference type="ARBA" id="ARBA00023108"/>
    </source>
</evidence>
<sequence>MEMMRGVLLLALLYCGATITTAAKLPDTFLKCKRTDYENVCLKHAVEKALKAMKNGIPSLQLLPIDPLAVTKISIEEGANQPITVKLDLLNAELTGLYGVEVVSASYNLSQRIFDVEVFLPSLNLVGDYDMDGKFLLLPLKGKGKCNLTLSKFKANFLLKARDIKKKNDIYWDITSITLGIHDVSNFHVNFENLFNGDKALGDTTNKALNDNWEEFWGVIRPSIEQAFGDVFAHVANIIFSRVPEKNLFVSTS</sequence>
<keyword evidence="2" id="KW-0090">Biological rhythms</keyword>
<reference evidence="5" key="2">
    <citation type="submission" date="2023-05" db="EMBL/GenBank/DDBJ databases">
        <authorList>
            <person name="Fouks B."/>
        </authorList>
    </citation>
    <scope>NUCLEOTIDE SEQUENCE</scope>
    <source>
        <strain evidence="5">Stay&amp;Tobe</strain>
        <tissue evidence="5">Testes</tissue>
    </source>
</reference>
<organism evidence="5 6">
    <name type="scientific">Diploptera punctata</name>
    <name type="common">Pacific beetle cockroach</name>
    <dbReference type="NCBI Taxonomy" id="6984"/>
    <lineage>
        <taxon>Eukaryota</taxon>
        <taxon>Metazoa</taxon>
        <taxon>Ecdysozoa</taxon>
        <taxon>Arthropoda</taxon>
        <taxon>Hexapoda</taxon>
        <taxon>Insecta</taxon>
        <taxon>Pterygota</taxon>
        <taxon>Neoptera</taxon>
        <taxon>Polyneoptera</taxon>
        <taxon>Dictyoptera</taxon>
        <taxon>Blattodea</taxon>
        <taxon>Blaberoidea</taxon>
        <taxon>Blaberidae</taxon>
        <taxon>Diplopterinae</taxon>
        <taxon>Diploptera</taxon>
    </lineage>
</organism>
<evidence type="ECO:0000256" key="1">
    <source>
        <dbReference type="ARBA" id="ARBA00022729"/>
    </source>
</evidence>
<accession>A0AAD8A7H1</accession>
<dbReference type="EMBL" id="JASPKZ010003086">
    <property type="protein sequence ID" value="KAJ9593917.1"/>
    <property type="molecule type" value="Genomic_DNA"/>
</dbReference>
<gene>
    <name evidence="5" type="ORF">L9F63_014631</name>
</gene>
<feature type="chain" id="PRO_5042190619" description="Takeout" evidence="4">
    <location>
        <begin position="23"/>
        <end position="253"/>
    </location>
</feature>
<reference evidence="5" key="1">
    <citation type="journal article" date="2023" name="IScience">
        <title>Live-bearing cockroach genome reveals convergent evolutionary mechanisms linked to viviparity in insects and beyond.</title>
        <authorList>
            <person name="Fouks B."/>
            <person name="Harrison M.C."/>
            <person name="Mikhailova A.A."/>
            <person name="Marchal E."/>
            <person name="English S."/>
            <person name="Carruthers M."/>
            <person name="Jennings E.C."/>
            <person name="Chiamaka E.L."/>
            <person name="Frigard R.A."/>
            <person name="Pippel M."/>
            <person name="Attardo G.M."/>
            <person name="Benoit J.B."/>
            <person name="Bornberg-Bauer E."/>
            <person name="Tobe S.S."/>
        </authorList>
    </citation>
    <scope>NUCLEOTIDE SEQUENCE</scope>
    <source>
        <strain evidence="5">Stay&amp;Tobe</strain>
    </source>
</reference>
<dbReference type="GO" id="GO:0007623">
    <property type="term" value="P:circadian rhythm"/>
    <property type="evidence" value="ECO:0007669"/>
    <property type="project" value="UniProtKB-ARBA"/>
</dbReference>
<keyword evidence="6" id="KW-1185">Reference proteome</keyword>